<keyword evidence="6" id="KW-0813">Transport</keyword>
<dbReference type="Proteomes" id="UP001314181">
    <property type="component" value="Unassembled WGS sequence"/>
</dbReference>
<accession>A0ABM9N8F5</accession>
<dbReference type="NCBIfam" id="TIGR00739">
    <property type="entry name" value="yajC"/>
    <property type="match status" value="1"/>
</dbReference>
<evidence type="ECO:0000256" key="10">
    <source>
        <dbReference type="ARBA" id="ARBA00022989"/>
    </source>
</evidence>
<keyword evidence="8 13" id="KW-0812">Transmembrane</keyword>
<evidence type="ECO:0000313" key="15">
    <source>
        <dbReference type="Proteomes" id="UP001314181"/>
    </source>
</evidence>
<evidence type="ECO:0000256" key="1">
    <source>
        <dbReference type="ARBA" id="ARBA00002061"/>
    </source>
</evidence>
<comment type="similarity">
    <text evidence="3">Belongs to the YajC family.</text>
</comment>
<keyword evidence="15" id="KW-1185">Reference proteome</keyword>
<dbReference type="Pfam" id="PF02699">
    <property type="entry name" value="YajC"/>
    <property type="match status" value="1"/>
</dbReference>
<dbReference type="SMART" id="SM01323">
    <property type="entry name" value="YajC"/>
    <property type="match status" value="1"/>
</dbReference>
<comment type="function">
    <text evidence="1">The SecYEG-SecDF-YajC-YidC holo-translocon (HTL) protein secretase/insertase is a supercomplex required for protein secretion, insertion of proteins into membranes, and assembly of membrane protein complexes. While the SecYEG complex is essential for assembly of a number of proteins and complexes, the SecDF-YajC-YidC subcomplex facilitates these functions.</text>
</comment>
<name>A0ABM9N8F5_9RICK</name>
<evidence type="ECO:0000256" key="12">
    <source>
        <dbReference type="ARBA" id="ARBA00023136"/>
    </source>
</evidence>
<gene>
    <name evidence="14" type="ORF">CAXC1_310026</name>
</gene>
<dbReference type="PRINTS" id="PR01853">
    <property type="entry name" value="YAJCTRNLCASE"/>
</dbReference>
<organism evidence="14 15">
    <name type="scientific">Candidatus Xenohaliotis californiensis</name>
    <dbReference type="NCBI Taxonomy" id="84677"/>
    <lineage>
        <taxon>Bacteria</taxon>
        <taxon>Pseudomonadati</taxon>
        <taxon>Pseudomonadota</taxon>
        <taxon>Alphaproteobacteria</taxon>
        <taxon>Rickettsiales</taxon>
        <taxon>Anaplasmataceae</taxon>
        <taxon>Candidatus Xenohaliotis</taxon>
    </lineage>
</organism>
<evidence type="ECO:0000256" key="6">
    <source>
        <dbReference type="ARBA" id="ARBA00022448"/>
    </source>
</evidence>
<comment type="caution">
    <text evidence="14">The sequence shown here is derived from an EMBL/GenBank/DDBJ whole genome shotgun (WGS) entry which is preliminary data.</text>
</comment>
<keyword evidence="9" id="KW-0653">Protein transport</keyword>
<keyword evidence="10 13" id="KW-1133">Transmembrane helix</keyword>
<dbReference type="PANTHER" id="PTHR33909:SF1">
    <property type="entry name" value="SEC TRANSLOCON ACCESSORY COMPLEX SUBUNIT YAJC"/>
    <property type="match status" value="1"/>
</dbReference>
<evidence type="ECO:0000256" key="8">
    <source>
        <dbReference type="ARBA" id="ARBA00022692"/>
    </source>
</evidence>
<comment type="subcellular location">
    <subcellularLocation>
        <location evidence="2">Cell inner membrane</location>
        <topology evidence="2">Single-pass membrane protein</topology>
    </subcellularLocation>
</comment>
<evidence type="ECO:0000256" key="2">
    <source>
        <dbReference type="ARBA" id="ARBA00004377"/>
    </source>
</evidence>
<dbReference type="RefSeq" id="WP_338364176.1">
    <property type="nucleotide sequence ID" value="NZ_CAWVOK010000024.1"/>
</dbReference>
<reference evidence="14 15" key="1">
    <citation type="submission" date="2024-01" db="EMBL/GenBank/DDBJ databases">
        <authorList>
            <person name="Kunselman E."/>
        </authorList>
    </citation>
    <scope>NUCLEOTIDE SEQUENCE [LARGE SCALE GENOMIC DNA]</scope>
    <source>
        <strain evidence="14">2 abalone samples</strain>
    </source>
</reference>
<dbReference type="InterPro" id="IPR003849">
    <property type="entry name" value="Preprotein_translocase_YajC"/>
</dbReference>
<keyword evidence="7" id="KW-1003">Cell membrane</keyword>
<feature type="transmembrane region" description="Helical" evidence="13">
    <location>
        <begin position="31"/>
        <end position="48"/>
    </location>
</feature>
<proteinExistence type="inferred from homology"/>
<evidence type="ECO:0000256" key="3">
    <source>
        <dbReference type="ARBA" id="ARBA00006742"/>
    </source>
</evidence>
<evidence type="ECO:0000313" key="14">
    <source>
        <dbReference type="EMBL" id="CAK8163184.1"/>
    </source>
</evidence>
<sequence>MLTLISTVSATTSLPEKASVISNGISKSSLNIIPLLVIMAIFYFLVLNPQQKRSKEHKQMLNTLKNGDKIITNGGIIGTITSIEETNAMCIATASDTIIQITKEAVLKKI</sequence>
<comment type="subunit">
    <text evidence="4">Part of the SecDF-YidC-YajC translocase complex. The SecDF-YidC-YajC translocase forms a supercomplex with SecYEG, called the holo-translocon (HTL).</text>
</comment>
<evidence type="ECO:0000256" key="5">
    <source>
        <dbReference type="ARBA" id="ARBA00014962"/>
    </source>
</evidence>
<keyword evidence="12 13" id="KW-0472">Membrane</keyword>
<evidence type="ECO:0000256" key="9">
    <source>
        <dbReference type="ARBA" id="ARBA00022927"/>
    </source>
</evidence>
<protein>
    <recommendedName>
        <fullName evidence="5">Sec translocon accessory complex subunit YajC</fullName>
    </recommendedName>
</protein>
<evidence type="ECO:0000256" key="7">
    <source>
        <dbReference type="ARBA" id="ARBA00022475"/>
    </source>
</evidence>
<dbReference type="EMBL" id="CAWVOK010000024">
    <property type="protein sequence ID" value="CAK8163184.1"/>
    <property type="molecule type" value="Genomic_DNA"/>
</dbReference>
<dbReference type="PANTHER" id="PTHR33909">
    <property type="entry name" value="SEC TRANSLOCON ACCESSORY COMPLEX SUBUNIT YAJC"/>
    <property type="match status" value="1"/>
</dbReference>
<evidence type="ECO:0000256" key="4">
    <source>
        <dbReference type="ARBA" id="ARBA00011718"/>
    </source>
</evidence>
<evidence type="ECO:0000256" key="11">
    <source>
        <dbReference type="ARBA" id="ARBA00023010"/>
    </source>
</evidence>
<evidence type="ECO:0000256" key="13">
    <source>
        <dbReference type="SAM" id="Phobius"/>
    </source>
</evidence>
<keyword evidence="11" id="KW-0811">Translocation</keyword>